<dbReference type="InterPro" id="IPR054708">
    <property type="entry name" value="MTPAP-like_central"/>
</dbReference>
<dbReference type="GO" id="GO:0031123">
    <property type="term" value="P:RNA 3'-end processing"/>
    <property type="evidence" value="ECO:0007669"/>
    <property type="project" value="TreeGrafter"/>
</dbReference>
<evidence type="ECO:0000259" key="2">
    <source>
        <dbReference type="Pfam" id="PF22600"/>
    </source>
</evidence>
<feature type="domain" description="Poly(A) RNA polymerase mitochondrial-like central palm" evidence="2">
    <location>
        <begin position="17"/>
        <end position="167"/>
    </location>
</feature>
<dbReference type="Gene3D" id="1.10.1410.10">
    <property type="match status" value="1"/>
</dbReference>
<dbReference type="CDD" id="cd05402">
    <property type="entry name" value="NT_PAP_TUTase"/>
    <property type="match status" value="1"/>
</dbReference>
<dbReference type="PANTHER" id="PTHR12271:SF123">
    <property type="entry name" value="PROTEIN HESO1"/>
    <property type="match status" value="1"/>
</dbReference>
<organism evidence="3 4">
    <name type="scientific">Volvox reticuliferus</name>
    <dbReference type="NCBI Taxonomy" id="1737510"/>
    <lineage>
        <taxon>Eukaryota</taxon>
        <taxon>Viridiplantae</taxon>
        <taxon>Chlorophyta</taxon>
        <taxon>core chlorophytes</taxon>
        <taxon>Chlorophyceae</taxon>
        <taxon>CS clade</taxon>
        <taxon>Chlamydomonadales</taxon>
        <taxon>Volvocaceae</taxon>
        <taxon>Volvox</taxon>
    </lineage>
</organism>
<feature type="compositionally biased region" description="Polar residues" evidence="1">
    <location>
        <begin position="808"/>
        <end position="827"/>
    </location>
</feature>
<feature type="compositionally biased region" description="Low complexity" evidence="1">
    <location>
        <begin position="666"/>
        <end position="709"/>
    </location>
</feature>
<feature type="compositionally biased region" description="Basic and acidic residues" evidence="1">
    <location>
        <begin position="760"/>
        <end position="774"/>
    </location>
</feature>
<feature type="compositionally biased region" description="Basic and acidic residues" evidence="1">
    <location>
        <begin position="528"/>
        <end position="548"/>
    </location>
</feature>
<proteinExistence type="predicted"/>
<reference evidence="3" key="1">
    <citation type="journal article" date="2021" name="Proc. Natl. Acad. Sci. U.S.A.">
        <title>Three genomes in the algal genus Volvox reveal the fate of a haploid sex-determining region after a transition to homothallism.</title>
        <authorList>
            <person name="Yamamoto K."/>
            <person name="Hamaji T."/>
            <person name="Kawai-Toyooka H."/>
            <person name="Matsuzaki R."/>
            <person name="Takahashi F."/>
            <person name="Nishimura Y."/>
            <person name="Kawachi M."/>
            <person name="Noguchi H."/>
            <person name="Minakuchi Y."/>
            <person name="Umen J.G."/>
            <person name="Toyoda A."/>
            <person name="Nozaki H."/>
        </authorList>
    </citation>
    <scope>NUCLEOTIDE SEQUENCE</scope>
    <source>
        <strain evidence="3">NIES-3786</strain>
    </source>
</reference>
<dbReference type="Proteomes" id="UP000747110">
    <property type="component" value="Unassembled WGS sequence"/>
</dbReference>
<accession>A0A8J4LZG4</accession>
<dbReference type="InterPro" id="IPR043519">
    <property type="entry name" value="NT_sf"/>
</dbReference>
<sequence>MYNHILTWCTRMTGLAQVFESLIQVCTPTSDDYNKRVLLIQQIQRVLQGVGHIENLRVIPYGSFVSEFYSSTSDLDLAICGTFPLQRLKPASRAEIFRGVTEEQDVSLHKLDRRTKAQLLRDMGARLLANGLARRGAVEYILHARVPIVKFVEPNTGIEVDLCLGNDSTAFKAWSVAQMASIHPAFGKLFRVVKVWAKAHSINDGASHMLNSWCLTLVVISFLQTYPDPPLLPPLHELLYDNVPDMFTPRLMQDGKEPSHLVYSVMESRVKLAQEVYGSRPCKSVDELFRDFVEDGARKLRSLLAREGSFLRDTRVSAFYGKMLSSQPFSSSYVLCVEDPYDDTDNTARTLGTWECNPGTVHYITSVFERTLRHLDRHVANAATAAASGSGQNTCGDDQVQSYASCSTPSSVSPSSLGPTLAFLFGTELLTWLPELSGELLGTNLCSWARMALGAGRPAGEVHEEMLRQLGAANEFVSFESFKRRHSIKVHNEAKYATPEEKAAAAAADAARKAAKSAKKAQKRATKKVKEVAEQAARNRELRSHEASGHLPDAPHQVGGYCSAEEAVNAALRGKQEQAGNSSRPPLGDSQRKQRPIATGANPDRAPLVPLAAKAEPLLPPPSPLPPQEPPRRRLAPDARAMLAKALRLKPEAGLSSEDGKEPRQASWQMSADGAAAAATEVAAYAASRRVAREAGAGTRAAAQAAERTLGSGDTSASGRGPDAAALAAAAALAVTRPGTVGSRRQQGEHLQSRNAPMQERSELEEMQELRRLESGSNTTSTGDMVVLSAVQRLVPPSQEGAKVTKGTWKQQQTATGVDSDTQSTRGGRQDGGRVHTARRAERRRVRHQRSIASAHTEEAQVPP</sequence>
<evidence type="ECO:0000313" key="3">
    <source>
        <dbReference type="EMBL" id="GIL92285.1"/>
    </source>
</evidence>
<feature type="compositionally biased region" description="Low complexity" evidence="1">
    <location>
        <begin position="606"/>
        <end position="617"/>
    </location>
</feature>
<keyword evidence="4" id="KW-1185">Reference proteome</keyword>
<feature type="compositionally biased region" description="Basic residues" evidence="1">
    <location>
        <begin position="514"/>
        <end position="527"/>
    </location>
</feature>
<evidence type="ECO:0000313" key="4">
    <source>
        <dbReference type="Proteomes" id="UP000747110"/>
    </source>
</evidence>
<name>A0A8J4LZG4_9CHLO</name>
<evidence type="ECO:0000256" key="1">
    <source>
        <dbReference type="SAM" id="MobiDB-lite"/>
    </source>
</evidence>
<feature type="compositionally biased region" description="Basic residues" evidence="1">
    <location>
        <begin position="836"/>
        <end position="850"/>
    </location>
</feature>
<dbReference type="SUPFAM" id="SSF81301">
    <property type="entry name" value="Nucleotidyltransferase"/>
    <property type="match status" value="1"/>
</dbReference>
<gene>
    <name evidence="3" type="ORF">Vretifemale_19826</name>
</gene>
<feature type="region of interest" description="Disordered" evidence="1">
    <location>
        <begin position="574"/>
        <end position="726"/>
    </location>
</feature>
<dbReference type="GO" id="GO:0016779">
    <property type="term" value="F:nucleotidyltransferase activity"/>
    <property type="evidence" value="ECO:0007669"/>
    <property type="project" value="TreeGrafter"/>
</dbReference>
<dbReference type="PANTHER" id="PTHR12271">
    <property type="entry name" value="POLY A POLYMERASE CID PAP -RELATED"/>
    <property type="match status" value="1"/>
</dbReference>
<dbReference type="AlphaFoldDB" id="A0A8J4LZG4"/>
<feature type="region of interest" description="Disordered" evidence="1">
    <location>
        <begin position="514"/>
        <end position="559"/>
    </location>
</feature>
<comment type="caution">
    <text evidence="3">The sequence shown here is derived from an EMBL/GenBank/DDBJ whole genome shotgun (WGS) entry which is preliminary data.</text>
</comment>
<feature type="region of interest" description="Disordered" evidence="1">
    <location>
        <begin position="738"/>
        <end position="864"/>
    </location>
</feature>
<protein>
    <recommendedName>
        <fullName evidence="2">Poly(A) RNA polymerase mitochondrial-like central palm domain-containing protein</fullName>
    </recommendedName>
</protein>
<dbReference type="EMBL" id="BNCP01000074">
    <property type="protein sequence ID" value="GIL92285.1"/>
    <property type="molecule type" value="Genomic_DNA"/>
</dbReference>
<dbReference type="OrthoDB" id="2274644at2759"/>
<feature type="compositionally biased region" description="Pro residues" evidence="1">
    <location>
        <begin position="618"/>
        <end position="629"/>
    </location>
</feature>
<dbReference type="Gene3D" id="3.30.460.10">
    <property type="entry name" value="Beta Polymerase, domain 2"/>
    <property type="match status" value="1"/>
</dbReference>
<dbReference type="Pfam" id="PF22600">
    <property type="entry name" value="MTPAP-like_central"/>
    <property type="match status" value="1"/>
</dbReference>
<dbReference type="SUPFAM" id="SSF81631">
    <property type="entry name" value="PAP/OAS1 substrate-binding domain"/>
    <property type="match status" value="1"/>
</dbReference>